<dbReference type="Pfam" id="PF01029">
    <property type="entry name" value="NusB"/>
    <property type="match status" value="1"/>
</dbReference>
<evidence type="ECO:0000313" key="7">
    <source>
        <dbReference type="EMBL" id="SPE21661.1"/>
    </source>
</evidence>
<evidence type="ECO:0000256" key="4">
    <source>
        <dbReference type="ARBA" id="ARBA00023015"/>
    </source>
</evidence>
<dbReference type="GO" id="GO:0005829">
    <property type="term" value="C:cytosol"/>
    <property type="evidence" value="ECO:0007669"/>
    <property type="project" value="TreeGrafter"/>
</dbReference>
<name>A0A2N9LEF3_9BACT</name>
<evidence type="ECO:0000256" key="5">
    <source>
        <dbReference type="ARBA" id="ARBA00023163"/>
    </source>
</evidence>
<reference evidence="8" key="1">
    <citation type="submission" date="2018-02" db="EMBL/GenBank/DDBJ databases">
        <authorList>
            <person name="Hausmann B."/>
        </authorList>
    </citation>
    <scope>NUCLEOTIDE SEQUENCE [LARGE SCALE GENOMIC DNA]</scope>
    <source>
        <strain evidence="8">Peat soil MAG SbA5</strain>
    </source>
</reference>
<gene>
    <name evidence="7" type="primary">nusB</name>
    <name evidence="7" type="ORF">SBA5_320033</name>
</gene>
<evidence type="ECO:0000256" key="1">
    <source>
        <dbReference type="ARBA" id="ARBA00005952"/>
    </source>
</evidence>
<sequence>MQMLFQADIGRQSPDQVRATFWKAGDPLEPEVQGFAEDLFRVALAEQEQIDALIAAHSTHWRIDRMPAVDRNLLRMAVAELIGFKSTPFPIVINEALEIGRRYCATESINFLNGVLDSVARSLIPK</sequence>
<evidence type="ECO:0000259" key="6">
    <source>
        <dbReference type="Pfam" id="PF01029"/>
    </source>
</evidence>
<dbReference type="GO" id="GO:0031564">
    <property type="term" value="P:transcription antitermination"/>
    <property type="evidence" value="ECO:0007669"/>
    <property type="project" value="UniProtKB-KW"/>
</dbReference>
<dbReference type="Gene3D" id="1.10.940.10">
    <property type="entry name" value="NusB-like"/>
    <property type="match status" value="1"/>
</dbReference>
<proteinExistence type="inferred from homology"/>
<comment type="similarity">
    <text evidence="1">Belongs to the NusB family.</text>
</comment>
<accession>A0A2N9LEF3</accession>
<evidence type="ECO:0000256" key="3">
    <source>
        <dbReference type="ARBA" id="ARBA00022884"/>
    </source>
</evidence>
<keyword evidence="5" id="KW-0804">Transcription</keyword>
<dbReference type="NCBIfam" id="TIGR01951">
    <property type="entry name" value="nusB"/>
    <property type="match status" value="1"/>
</dbReference>
<dbReference type="GO" id="GO:0003723">
    <property type="term" value="F:RNA binding"/>
    <property type="evidence" value="ECO:0007669"/>
    <property type="project" value="UniProtKB-KW"/>
</dbReference>
<dbReference type="GO" id="GO:0006353">
    <property type="term" value="P:DNA-templated transcription termination"/>
    <property type="evidence" value="ECO:0007669"/>
    <property type="project" value="InterPro"/>
</dbReference>
<dbReference type="Proteomes" id="UP000239735">
    <property type="component" value="Unassembled WGS sequence"/>
</dbReference>
<evidence type="ECO:0000313" key="8">
    <source>
        <dbReference type="Proteomes" id="UP000239735"/>
    </source>
</evidence>
<evidence type="ECO:0000256" key="2">
    <source>
        <dbReference type="ARBA" id="ARBA00022814"/>
    </source>
</evidence>
<dbReference type="OrthoDB" id="9811381at2"/>
<keyword evidence="2" id="KW-0889">Transcription antitermination</keyword>
<dbReference type="PANTHER" id="PTHR11078:SF3">
    <property type="entry name" value="ANTITERMINATION NUSB DOMAIN-CONTAINING PROTEIN"/>
    <property type="match status" value="1"/>
</dbReference>
<dbReference type="PANTHER" id="PTHR11078">
    <property type="entry name" value="N UTILIZATION SUBSTANCE PROTEIN B-RELATED"/>
    <property type="match status" value="1"/>
</dbReference>
<dbReference type="SUPFAM" id="SSF48013">
    <property type="entry name" value="NusB-like"/>
    <property type="match status" value="1"/>
</dbReference>
<feature type="domain" description="NusB/RsmB/TIM44" evidence="6">
    <location>
        <begin position="1"/>
        <end position="121"/>
    </location>
</feature>
<organism evidence="7 8">
    <name type="scientific">Candidatus Sulfuritelmatomonas gaucii</name>
    <dbReference type="NCBI Taxonomy" id="2043161"/>
    <lineage>
        <taxon>Bacteria</taxon>
        <taxon>Pseudomonadati</taxon>
        <taxon>Acidobacteriota</taxon>
        <taxon>Terriglobia</taxon>
        <taxon>Terriglobales</taxon>
        <taxon>Acidobacteriaceae</taxon>
        <taxon>Candidatus Sulfuritelmatomonas</taxon>
    </lineage>
</organism>
<keyword evidence="3" id="KW-0694">RNA-binding</keyword>
<protein>
    <submittedName>
        <fullName evidence="7">N utilization substance protein B homolog</fullName>
    </submittedName>
</protein>
<dbReference type="InterPro" id="IPR006027">
    <property type="entry name" value="NusB_RsmB_TIM44"/>
</dbReference>
<dbReference type="InterPro" id="IPR011605">
    <property type="entry name" value="NusB_fam"/>
</dbReference>
<keyword evidence="4" id="KW-0805">Transcription regulation</keyword>
<dbReference type="AlphaFoldDB" id="A0A2N9LEF3"/>
<dbReference type="InterPro" id="IPR035926">
    <property type="entry name" value="NusB-like_sf"/>
</dbReference>
<dbReference type="EMBL" id="OKRB01000089">
    <property type="protein sequence ID" value="SPE21661.1"/>
    <property type="molecule type" value="Genomic_DNA"/>
</dbReference>